<comment type="caution">
    <text evidence="4">The sequence shown here is derived from an EMBL/GenBank/DDBJ whole genome shotgun (WGS) entry which is preliminary data.</text>
</comment>
<dbReference type="Gene3D" id="3.90.79.10">
    <property type="entry name" value="Nucleoside Triphosphate Pyrophosphohydrolase"/>
    <property type="match status" value="1"/>
</dbReference>
<accession>A0ABT2GCP6</accession>
<name>A0ABT2GCP6_9MICO</name>
<dbReference type="CDD" id="cd18879">
    <property type="entry name" value="NUDIX_Hydrolase"/>
    <property type="match status" value="1"/>
</dbReference>
<evidence type="ECO:0000256" key="1">
    <source>
        <dbReference type="ARBA" id="ARBA00001946"/>
    </source>
</evidence>
<keyword evidence="2" id="KW-0378">Hydrolase</keyword>
<dbReference type="PANTHER" id="PTHR43046">
    <property type="entry name" value="GDP-MANNOSE MANNOSYL HYDROLASE"/>
    <property type="match status" value="1"/>
</dbReference>
<evidence type="ECO:0000313" key="4">
    <source>
        <dbReference type="EMBL" id="MCS5713994.1"/>
    </source>
</evidence>
<dbReference type="PANTHER" id="PTHR43046:SF16">
    <property type="entry name" value="ADP-RIBOSE PYROPHOSPHATASE YJHB-RELATED"/>
    <property type="match status" value="1"/>
</dbReference>
<dbReference type="Pfam" id="PF00293">
    <property type="entry name" value="NUDIX"/>
    <property type="match status" value="1"/>
</dbReference>
<keyword evidence="5" id="KW-1185">Reference proteome</keyword>
<evidence type="ECO:0000313" key="5">
    <source>
        <dbReference type="Proteomes" id="UP001165580"/>
    </source>
</evidence>
<evidence type="ECO:0000256" key="2">
    <source>
        <dbReference type="ARBA" id="ARBA00022801"/>
    </source>
</evidence>
<sequence length="169" mass="18253">MPTPDFVLSLREKIGHEQLWLTGVTAVVLRAASGQDARADVPGSVADVLLVRRSDNGAWTPVTGIIDPGEEPAVAGAREVLEEADVVAEPVSLAWVHTLPEVVYDNGDRTLYLDLCFLFRYVSGEPFPADGENTEAAWFPLDALPVMSTEMRARIDAAVAGEAAARFEF</sequence>
<dbReference type="PROSITE" id="PS51462">
    <property type="entry name" value="NUDIX"/>
    <property type="match status" value="1"/>
</dbReference>
<dbReference type="InterPro" id="IPR015797">
    <property type="entry name" value="NUDIX_hydrolase-like_dom_sf"/>
</dbReference>
<protein>
    <submittedName>
        <fullName evidence="4">NUDIX domain-containing protein</fullName>
    </submittedName>
</protein>
<dbReference type="Proteomes" id="UP001165580">
    <property type="component" value="Unassembled WGS sequence"/>
</dbReference>
<dbReference type="EMBL" id="JANTEZ010000002">
    <property type="protein sequence ID" value="MCS5713994.1"/>
    <property type="molecule type" value="Genomic_DNA"/>
</dbReference>
<dbReference type="SUPFAM" id="SSF55811">
    <property type="entry name" value="Nudix"/>
    <property type="match status" value="1"/>
</dbReference>
<proteinExistence type="predicted"/>
<dbReference type="RefSeq" id="WP_259485525.1">
    <property type="nucleotide sequence ID" value="NZ_JANTEZ010000002.1"/>
</dbReference>
<evidence type="ECO:0000259" key="3">
    <source>
        <dbReference type="PROSITE" id="PS51462"/>
    </source>
</evidence>
<reference evidence="4" key="1">
    <citation type="submission" date="2022-08" db="EMBL/GenBank/DDBJ databases">
        <authorList>
            <person name="Deng Y."/>
            <person name="Han X.-F."/>
            <person name="Zhang Y.-Q."/>
        </authorList>
    </citation>
    <scope>NUCLEOTIDE SEQUENCE</scope>
    <source>
        <strain evidence="4">CPCC 205716</strain>
    </source>
</reference>
<dbReference type="InterPro" id="IPR000086">
    <property type="entry name" value="NUDIX_hydrolase_dom"/>
</dbReference>
<gene>
    <name evidence="4" type="ORF">NVV95_05450</name>
</gene>
<comment type="cofactor">
    <cofactor evidence="1">
        <name>Mg(2+)</name>
        <dbReference type="ChEBI" id="CHEBI:18420"/>
    </cofactor>
</comment>
<feature type="domain" description="Nudix hydrolase" evidence="3">
    <location>
        <begin position="28"/>
        <end position="164"/>
    </location>
</feature>
<organism evidence="4 5">
    <name type="scientific">Herbiconiux gentiana</name>
    <dbReference type="NCBI Taxonomy" id="2970912"/>
    <lineage>
        <taxon>Bacteria</taxon>
        <taxon>Bacillati</taxon>
        <taxon>Actinomycetota</taxon>
        <taxon>Actinomycetes</taxon>
        <taxon>Micrococcales</taxon>
        <taxon>Microbacteriaceae</taxon>
        <taxon>Herbiconiux</taxon>
    </lineage>
</organism>